<protein>
    <submittedName>
        <fullName evidence="1">Uncharacterized protein</fullName>
    </submittedName>
</protein>
<dbReference type="AlphaFoldDB" id="A0A368H877"/>
<dbReference type="InterPro" id="IPR045864">
    <property type="entry name" value="aa-tRNA-synth_II/BPL/LPL"/>
</dbReference>
<dbReference type="Proteomes" id="UP000252519">
    <property type="component" value="Unassembled WGS sequence"/>
</dbReference>
<reference evidence="1 2" key="1">
    <citation type="submission" date="2014-10" db="EMBL/GenBank/DDBJ databases">
        <title>Draft genome of the hookworm Ancylostoma caninum.</title>
        <authorList>
            <person name="Mitreva M."/>
        </authorList>
    </citation>
    <scope>NUCLEOTIDE SEQUENCE [LARGE SCALE GENOMIC DNA]</scope>
    <source>
        <strain evidence="1 2">Baltimore</strain>
    </source>
</reference>
<dbReference type="SUPFAM" id="SSF55681">
    <property type="entry name" value="Class II aaRS and biotin synthetases"/>
    <property type="match status" value="1"/>
</dbReference>
<gene>
    <name evidence="1" type="ORF">ANCCAN_02436</name>
</gene>
<evidence type="ECO:0000313" key="1">
    <source>
        <dbReference type="EMBL" id="RCN51485.1"/>
    </source>
</evidence>
<dbReference type="STRING" id="29170.A0A368H877"/>
<keyword evidence="2" id="KW-1185">Reference proteome</keyword>
<comment type="caution">
    <text evidence="1">The sequence shown here is derived from an EMBL/GenBank/DDBJ whole genome shotgun (WGS) entry which is preliminary data.</text>
</comment>
<accession>A0A368H877</accession>
<name>A0A368H877_ANCCA</name>
<dbReference type="Gene3D" id="3.30.930.10">
    <property type="entry name" value="Bira Bifunctional Protein, Domain 2"/>
    <property type="match status" value="1"/>
</dbReference>
<sequence>MQRDYGPPDSDHVELDASMYVTGEEFYGLPYLDRKQLTEWRQSQAREFRPHAERNLKLHRDEGFLFFESSRGSPYWWPKNTHVYNVLVELIISEYSRRGFREVRFP</sequence>
<dbReference type="EMBL" id="JOJR01000013">
    <property type="protein sequence ID" value="RCN51485.1"/>
    <property type="molecule type" value="Genomic_DNA"/>
</dbReference>
<organism evidence="1 2">
    <name type="scientific">Ancylostoma caninum</name>
    <name type="common">Dog hookworm</name>
    <dbReference type="NCBI Taxonomy" id="29170"/>
    <lineage>
        <taxon>Eukaryota</taxon>
        <taxon>Metazoa</taxon>
        <taxon>Ecdysozoa</taxon>
        <taxon>Nematoda</taxon>
        <taxon>Chromadorea</taxon>
        <taxon>Rhabditida</taxon>
        <taxon>Rhabditina</taxon>
        <taxon>Rhabditomorpha</taxon>
        <taxon>Strongyloidea</taxon>
        <taxon>Ancylostomatidae</taxon>
        <taxon>Ancylostomatinae</taxon>
        <taxon>Ancylostoma</taxon>
    </lineage>
</organism>
<evidence type="ECO:0000313" key="2">
    <source>
        <dbReference type="Proteomes" id="UP000252519"/>
    </source>
</evidence>
<dbReference type="OrthoDB" id="5423599at2759"/>
<proteinExistence type="predicted"/>